<dbReference type="Proteomes" id="UP000653644">
    <property type="component" value="Unassembled WGS sequence"/>
</dbReference>
<dbReference type="SUPFAM" id="SSF51735">
    <property type="entry name" value="NAD(P)-binding Rossmann-fold domains"/>
    <property type="match status" value="1"/>
</dbReference>
<dbReference type="PANTHER" id="PTHR24320">
    <property type="entry name" value="RETINOL DEHYDROGENASE"/>
    <property type="match status" value="1"/>
</dbReference>
<evidence type="ECO:0000256" key="2">
    <source>
        <dbReference type="ARBA" id="ARBA00023002"/>
    </source>
</evidence>
<gene>
    <name evidence="3" type="ORF">GCM10010345_92630</name>
</gene>
<organism evidence="3 4">
    <name type="scientific">Streptomyces canarius</name>
    <dbReference type="NCBI Taxonomy" id="285453"/>
    <lineage>
        <taxon>Bacteria</taxon>
        <taxon>Bacillati</taxon>
        <taxon>Actinomycetota</taxon>
        <taxon>Actinomycetes</taxon>
        <taxon>Kitasatosporales</taxon>
        <taxon>Streptomycetaceae</taxon>
        <taxon>Streptomyces</taxon>
    </lineage>
</organism>
<dbReference type="PRINTS" id="PR00081">
    <property type="entry name" value="GDHRDH"/>
</dbReference>
<dbReference type="PANTHER" id="PTHR24320:SF152">
    <property type="entry name" value="SHORT-CHAIN DEHYDROGENASE_REDUCTASE FAMILY PROTEIN"/>
    <property type="match status" value="1"/>
</dbReference>
<keyword evidence="2" id="KW-0560">Oxidoreductase</keyword>
<dbReference type="InterPro" id="IPR036291">
    <property type="entry name" value="NAD(P)-bd_dom_sf"/>
</dbReference>
<proteinExistence type="inferred from homology"/>
<dbReference type="Gene3D" id="3.40.50.720">
    <property type="entry name" value="NAD(P)-binding Rossmann-like Domain"/>
    <property type="match status" value="1"/>
</dbReference>
<name>A0ABQ3DH02_9ACTN</name>
<dbReference type="EMBL" id="BMVN01000108">
    <property type="protein sequence ID" value="GHA76004.1"/>
    <property type="molecule type" value="Genomic_DNA"/>
</dbReference>
<comment type="similarity">
    <text evidence="1">Belongs to the short-chain dehydrogenases/reductases (SDR) family.</text>
</comment>
<sequence>MTSHTCAAPVALISGSTSGSGRSAALLPPGRDYHIGVVARSRGEAEALVAEPETVADDVRVDVFQSTSYSCPGRAASQRRSIDRCPQLDVLVGNAALHAFSQRVTAEGFVEMTAVNYLSPFALPQALTGLLTATGRDAARPTRIINVAAGGGYFSVCGAGLPRCPEPGRAPAIHAELWEAAEALLNRWCRGAVAMTEIFPPGTCRFEGAVGSWVSGRLRVLRLPLPAGSA</sequence>
<evidence type="ECO:0000313" key="4">
    <source>
        <dbReference type="Proteomes" id="UP000653644"/>
    </source>
</evidence>
<accession>A0ABQ3DH02</accession>
<evidence type="ECO:0008006" key="5">
    <source>
        <dbReference type="Google" id="ProtNLM"/>
    </source>
</evidence>
<protein>
    <recommendedName>
        <fullName evidence="5">Short-chain dehydrogenase</fullName>
    </recommendedName>
</protein>
<evidence type="ECO:0000256" key="1">
    <source>
        <dbReference type="ARBA" id="ARBA00006484"/>
    </source>
</evidence>
<reference evidence="4" key="1">
    <citation type="journal article" date="2019" name="Int. J. Syst. Evol. Microbiol.">
        <title>The Global Catalogue of Microorganisms (GCM) 10K type strain sequencing project: providing services to taxonomists for standard genome sequencing and annotation.</title>
        <authorList>
            <consortium name="The Broad Institute Genomics Platform"/>
            <consortium name="The Broad Institute Genome Sequencing Center for Infectious Disease"/>
            <person name="Wu L."/>
            <person name="Ma J."/>
        </authorList>
    </citation>
    <scope>NUCLEOTIDE SEQUENCE [LARGE SCALE GENOMIC DNA]</scope>
    <source>
        <strain evidence="4">JCM 4733</strain>
    </source>
</reference>
<comment type="caution">
    <text evidence="3">The sequence shown here is derived from an EMBL/GenBank/DDBJ whole genome shotgun (WGS) entry which is preliminary data.</text>
</comment>
<keyword evidence="4" id="KW-1185">Reference proteome</keyword>
<evidence type="ECO:0000313" key="3">
    <source>
        <dbReference type="EMBL" id="GHA76004.1"/>
    </source>
</evidence>
<dbReference type="Pfam" id="PF00106">
    <property type="entry name" value="adh_short"/>
    <property type="match status" value="1"/>
</dbReference>
<dbReference type="InterPro" id="IPR002347">
    <property type="entry name" value="SDR_fam"/>
</dbReference>